<dbReference type="STRING" id="1806891.Cs308_0971"/>
<dbReference type="KEGG" id="csaz:Cs308_0971"/>
<dbReference type="PATRIC" id="fig|1806891.3.peg.964"/>
<proteinExistence type="predicted"/>
<evidence type="ECO:0000313" key="2">
    <source>
        <dbReference type="Proteomes" id="UP000078162"/>
    </source>
</evidence>
<dbReference type="RefSeq" id="WP_066483191.1">
    <property type="nucleotide sequence ID" value="NZ_CP014639.1"/>
</dbReference>
<evidence type="ECO:0000313" key="1">
    <source>
        <dbReference type="EMBL" id="ANH79141.1"/>
    </source>
</evidence>
<sequence>MTTWTLNQNSLSKFLKNSGMEPFLERESGLIYINIQANDVDLPLFFVIRNEGEILQFICYFPYQLYETHKESTARLLHLLNRDIDIPGFGMDEEQGLIFYRLVLPCLQSKVHEMLLHIYIDTIKLVCDSFSHAIGLISSGNMNLDQLKQQAQQEQRNRQNNT</sequence>
<dbReference type="AlphaFoldDB" id="A0A1A9HXH4"/>
<evidence type="ECO:0008006" key="3">
    <source>
        <dbReference type="Google" id="ProtNLM"/>
    </source>
</evidence>
<protein>
    <recommendedName>
        <fullName evidence="3">Bacterial sensory transduction regulator family protein</fullName>
    </recommendedName>
</protein>
<dbReference type="Proteomes" id="UP000078162">
    <property type="component" value="Chromosome"/>
</dbReference>
<dbReference type="InterPro" id="IPR019660">
    <property type="entry name" value="Put_sensory_transdc_reg_YbjN"/>
</dbReference>
<dbReference type="Pfam" id="PF10722">
    <property type="entry name" value="YbjN"/>
    <property type="match status" value="1"/>
</dbReference>
<dbReference type="EMBL" id="CP014639">
    <property type="protein sequence ID" value="ANH79141.1"/>
    <property type="molecule type" value="Genomic_DNA"/>
</dbReference>
<gene>
    <name evidence="1" type="ORF">Cs308_0971</name>
</gene>
<organism evidence="1 2">
    <name type="scientific">Candidatus Chlamydia sanziniae</name>
    <dbReference type="NCBI Taxonomy" id="1806891"/>
    <lineage>
        <taxon>Bacteria</taxon>
        <taxon>Pseudomonadati</taxon>
        <taxon>Chlamydiota</taxon>
        <taxon>Chlamydiia</taxon>
        <taxon>Chlamydiales</taxon>
        <taxon>Chlamydiaceae</taxon>
        <taxon>Chlamydia/Chlamydophila group</taxon>
        <taxon>Chlamydia</taxon>
    </lineage>
</organism>
<accession>A0A1A9HXH4</accession>
<dbReference type="CDD" id="cd17033">
    <property type="entry name" value="DR1245-like"/>
    <property type="match status" value="1"/>
</dbReference>
<reference evidence="1 2" key="1">
    <citation type="submission" date="2016-03" db="EMBL/GenBank/DDBJ databases">
        <title>Culture-independent genomics supports pathogen discovery for uncultivable bacteria within the genus Chlamydia.</title>
        <authorList>
            <person name="Taylor-Brown A."/>
            <person name="Bachmann N.L."/>
            <person name="Borel N."/>
            <person name="Polkinghorne A."/>
        </authorList>
    </citation>
    <scope>NUCLEOTIDE SEQUENCE [LARGE SCALE GENOMIC DNA]</scope>
    <source>
        <strain evidence="1 2">2742-308</strain>
    </source>
</reference>
<name>A0A1A9HXH4_9CHLA</name>
<keyword evidence="2" id="KW-1185">Reference proteome</keyword>
<dbReference type="OrthoDB" id="21336at2"/>